<feature type="compositionally biased region" description="Basic and acidic residues" evidence="1">
    <location>
        <begin position="23"/>
        <end position="36"/>
    </location>
</feature>
<sequence length="96" mass="11210">MYEHFLTAESCPQDKSQEIIAKQELKKKMKDQDTGDKINGNTNDYKSDGEKPTKNMTQEYRRKIKGKDQKNNFQDNNPIGRRSRTISVHNNTSYVI</sequence>
<dbReference type="EMBL" id="AFZX01000057">
    <property type="protein sequence ID" value="EHL07019.1"/>
    <property type="molecule type" value="Genomic_DNA"/>
</dbReference>
<evidence type="ECO:0000256" key="1">
    <source>
        <dbReference type="SAM" id="MobiDB-lite"/>
    </source>
</evidence>
<evidence type="ECO:0000313" key="3">
    <source>
        <dbReference type="Proteomes" id="UP000004416"/>
    </source>
</evidence>
<proteinExistence type="predicted"/>
<gene>
    <name evidence="2" type="ORF">HMPREF0322_02305</name>
</gene>
<name>G9XMW6_DESHA</name>
<accession>G9XMW6</accession>
<feature type="region of interest" description="Disordered" evidence="1">
    <location>
        <begin position="23"/>
        <end position="96"/>
    </location>
</feature>
<comment type="caution">
    <text evidence="2">The sequence shown here is derived from an EMBL/GenBank/DDBJ whole genome shotgun (WGS) entry which is preliminary data.</text>
</comment>
<dbReference type="AlphaFoldDB" id="G9XMW6"/>
<reference evidence="2 3" key="1">
    <citation type="submission" date="2011-08" db="EMBL/GenBank/DDBJ databases">
        <authorList>
            <person name="Weinstock G."/>
            <person name="Sodergren E."/>
            <person name="Clifton S."/>
            <person name="Fulton L."/>
            <person name="Fulton B."/>
            <person name="Courtney L."/>
            <person name="Fronick C."/>
            <person name="Harrison M."/>
            <person name="Strong C."/>
            <person name="Farmer C."/>
            <person name="Delahaunty K."/>
            <person name="Markovic C."/>
            <person name="Hall O."/>
            <person name="Minx P."/>
            <person name="Tomlinson C."/>
            <person name="Mitreva M."/>
            <person name="Hou S."/>
            <person name="Chen J."/>
            <person name="Wollam A."/>
            <person name="Pepin K.H."/>
            <person name="Johnson M."/>
            <person name="Bhonagiri V."/>
            <person name="Zhang X."/>
            <person name="Suruliraj S."/>
            <person name="Warren W."/>
            <person name="Chinwalla A."/>
            <person name="Mardis E.R."/>
            <person name="Wilson R.K."/>
        </authorList>
    </citation>
    <scope>NUCLEOTIDE SEQUENCE [LARGE SCALE GENOMIC DNA]</scope>
    <source>
        <strain evidence="2 3">DP7</strain>
    </source>
</reference>
<evidence type="ECO:0000313" key="2">
    <source>
        <dbReference type="EMBL" id="EHL07019.1"/>
    </source>
</evidence>
<organism evidence="2 3">
    <name type="scientific">Desulfitobacterium hafniense DP7</name>
    <dbReference type="NCBI Taxonomy" id="537010"/>
    <lineage>
        <taxon>Bacteria</taxon>
        <taxon>Bacillati</taxon>
        <taxon>Bacillota</taxon>
        <taxon>Clostridia</taxon>
        <taxon>Eubacteriales</taxon>
        <taxon>Desulfitobacteriaceae</taxon>
        <taxon>Desulfitobacterium</taxon>
    </lineage>
</organism>
<feature type="compositionally biased region" description="Polar residues" evidence="1">
    <location>
        <begin position="85"/>
        <end position="96"/>
    </location>
</feature>
<dbReference type="Proteomes" id="UP000004416">
    <property type="component" value="Unassembled WGS sequence"/>
</dbReference>
<dbReference type="HOGENOM" id="CLU_2355154_0_0_9"/>
<protein>
    <submittedName>
        <fullName evidence="2">Uncharacterized protein</fullName>
    </submittedName>
</protein>